<feature type="region of interest" description="Disordered" evidence="1">
    <location>
        <begin position="27"/>
        <end position="66"/>
    </location>
</feature>
<evidence type="ECO:0000313" key="2">
    <source>
        <dbReference type="EMBL" id="KAG0268662.1"/>
    </source>
</evidence>
<dbReference type="OrthoDB" id="2348079at2759"/>
<dbReference type="Proteomes" id="UP000807716">
    <property type="component" value="Unassembled WGS sequence"/>
</dbReference>
<gene>
    <name evidence="2" type="ORF">DFQ27_006165</name>
</gene>
<evidence type="ECO:0000256" key="1">
    <source>
        <dbReference type="SAM" id="MobiDB-lite"/>
    </source>
</evidence>
<name>A0A9P6QKA7_9FUNG</name>
<comment type="caution">
    <text evidence="2">The sequence shown here is derived from an EMBL/GenBank/DDBJ whole genome shotgun (WGS) entry which is preliminary data.</text>
</comment>
<organism evidence="2 3">
    <name type="scientific">Actinomortierella ambigua</name>
    <dbReference type="NCBI Taxonomy" id="1343610"/>
    <lineage>
        <taxon>Eukaryota</taxon>
        <taxon>Fungi</taxon>
        <taxon>Fungi incertae sedis</taxon>
        <taxon>Mucoromycota</taxon>
        <taxon>Mortierellomycotina</taxon>
        <taxon>Mortierellomycetes</taxon>
        <taxon>Mortierellales</taxon>
        <taxon>Mortierellaceae</taxon>
        <taxon>Actinomortierella</taxon>
    </lineage>
</organism>
<accession>A0A9P6QKA7</accession>
<sequence>MTPTASTKPTSSTYSISAVSKSEMIRVPSVPQGLRRLPSTASSTRSTESSASSQSAASSAQDTPPSEALVKVGEIYYRHGRVEDSPLMTEIQFSNYRFHYSDCAPRVFLDNLDYPGMTAWHAERMM</sequence>
<evidence type="ECO:0000313" key="3">
    <source>
        <dbReference type="Proteomes" id="UP000807716"/>
    </source>
</evidence>
<reference evidence="2" key="1">
    <citation type="journal article" date="2020" name="Fungal Divers.">
        <title>Resolving the Mortierellaceae phylogeny through synthesis of multi-gene phylogenetics and phylogenomics.</title>
        <authorList>
            <person name="Vandepol N."/>
            <person name="Liber J."/>
            <person name="Desiro A."/>
            <person name="Na H."/>
            <person name="Kennedy M."/>
            <person name="Barry K."/>
            <person name="Grigoriev I.V."/>
            <person name="Miller A.N."/>
            <person name="O'Donnell K."/>
            <person name="Stajich J.E."/>
            <person name="Bonito G."/>
        </authorList>
    </citation>
    <scope>NUCLEOTIDE SEQUENCE</scope>
    <source>
        <strain evidence="2">BC1065</strain>
    </source>
</reference>
<proteinExistence type="predicted"/>
<feature type="compositionally biased region" description="Low complexity" evidence="1">
    <location>
        <begin position="39"/>
        <end position="60"/>
    </location>
</feature>
<feature type="non-terminal residue" evidence="2">
    <location>
        <position position="126"/>
    </location>
</feature>
<dbReference type="AlphaFoldDB" id="A0A9P6QKA7"/>
<dbReference type="EMBL" id="JAAAJB010000045">
    <property type="protein sequence ID" value="KAG0268662.1"/>
    <property type="molecule type" value="Genomic_DNA"/>
</dbReference>
<protein>
    <submittedName>
        <fullName evidence="2">Uncharacterized protein</fullName>
    </submittedName>
</protein>
<keyword evidence="3" id="KW-1185">Reference proteome</keyword>